<dbReference type="SMART" id="SM00346">
    <property type="entry name" value="HTH_ICLR"/>
    <property type="match status" value="1"/>
</dbReference>
<proteinExistence type="predicted"/>
<feature type="domain" description="HTH iclR-type" evidence="6">
    <location>
        <begin position="16"/>
        <end position="78"/>
    </location>
</feature>
<gene>
    <name evidence="8" type="ORF">GNP93_17005</name>
</gene>
<dbReference type="SUPFAM" id="SSF55781">
    <property type="entry name" value="GAF domain-like"/>
    <property type="match status" value="1"/>
</dbReference>
<evidence type="ECO:0000256" key="5">
    <source>
        <dbReference type="ARBA" id="ARBA00070406"/>
    </source>
</evidence>
<dbReference type="Gene3D" id="1.10.10.10">
    <property type="entry name" value="Winged helix-like DNA-binding domain superfamily/Winged helix DNA-binding domain"/>
    <property type="match status" value="1"/>
</dbReference>
<dbReference type="GO" id="GO:0003677">
    <property type="term" value="F:DNA binding"/>
    <property type="evidence" value="ECO:0007669"/>
    <property type="project" value="UniProtKB-KW"/>
</dbReference>
<dbReference type="EMBL" id="WNZX01000014">
    <property type="protein sequence ID" value="MUG72372.1"/>
    <property type="molecule type" value="Genomic_DNA"/>
</dbReference>
<dbReference type="InterPro" id="IPR005471">
    <property type="entry name" value="Tscrpt_reg_IclR_N"/>
</dbReference>
<dbReference type="PANTHER" id="PTHR30136">
    <property type="entry name" value="HELIX-TURN-HELIX TRANSCRIPTIONAL REGULATOR, ICLR FAMILY"/>
    <property type="match status" value="1"/>
</dbReference>
<comment type="caution">
    <text evidence="8">The sequence shown here is derived from an EMBL/GenBank/DDBJ whole genome shotgun (WGS) entry which is preliminary data.</text>
</comment>
<dbReference type="PROSITE" id="PS51078">
    <property type="entry name" value="ICLR_ED"/>
    <property type="match status" value="1"/>
</dbReference>
<dbReference type="SUPFAM" id="SSF46785">
    <property type="entry name" value="Winged helix' DNA-binding domain"/>
    <property type="match status" value="1"/>
</dbReference>
<dbReference type="Pfam" id="PF09339">
    <property type="entry name" value="HTH_IclR"/>
    <property type="match status" value="1"/>
</dbReference>
<feature type="domain" description="IclR-ED" evidence="7">
    <location>
        <begin position="79"/>
        <end position="260"/>
    </location>
</feature>
<keyword evidence="3" id="KW-0804">Transcription</keyword>
<evidence type="ECO:0000256" key="2">
    <source>
        <dbReference type="ARBA" id="ARBA00023125"/>
    </source>
</evidence>
<sequence>MKPDANRKRSSEEYLLSSVRNALRILRSFSEDETEKRVSKLAVELGIGKSTVSRLLATLESEGFARRDPESQKWQLGLTVLSLGGIVKRQLQLTKESRPVLMKLVKQTGESAHVAILEEADVIYIEQMESPHPLRLPHVGKRNPAFCTSTGKVLLAHKKEEYLEMVISKGLTPFTEHTITDPIKFLEHIKQVREQKYAVSIEELTPGVISVAAPIRNYTGRVVAAVSIAGTTEGFQHYKINDYKIKVMEAAKEISENLGY</sequence>
<name>A0A7X3CUQ0_9BACL</name>
<dbReference type="FunFam" id="1.10.10.10:FF:000056">
    <property type="entry name" value="IclR family transcriptional regulator"/>
    <property type="match status" value="1"/>
</dbReference>
<organism evidence="8 9">
    <name type="scientific">Paenibacillus validus</name>
    <dbReference type="NCBI Taxonomy" id="44253"/>
    <lineage>
        <taxon>Bacteria</taxon>
        <taxon>Bacillati</taxon>
        <taxon>Bacillota</taxon>
        <taxon>Bacilli</taxon>
        <taxon>Bacillales</taxon>
        <taxon>Paenibacillaceae</taxon>
        <taxon>Paenibacillus</taxon>
    </lineage>
</organism>
<dbReference type="InterPro" id="IPR014757">
    <property type="entry name" value="Tscrpt_reg_IclR_C"/>
</dbReference>
<dbReference type="GO" id="GO:0045892">
    <property type="term" value="P:negative regulation of DNA-templated transcription"/>
    <property type="evidence" value="ECO:0007669"/>
    <property type="project" value="TreeGrafter"/>
</dbReference>
<dbReference type="InterPro" id="IPR029016">
    <property type="entry name" value="GAF-like_dom_sf"/>
</dbReference>
<dbReference type="GO" id="GO:0003700">
    <property type="term" value="F:DNA-binding transcription factor activity"/>
    <property type="evidence" value="ECO:0007669"/>
    <property type="project" value="TreeGrafter"/>
</dbReference>
<dbReference type="InterPro" id="IPR050707">
    <property type="entry name" value="HTH_MetabolicPath_Reg"/>
</dbReference>
<evidence type="ECO:0000256" key="3">
    <source>
        <dbReference type="ARBA" id="ARBA00023163"/>
    </source>
</evidence>
<protein>
    <recommendedName>
        <fullName evidence="5">Glycerol operon regulatory protein</fullName>
    </recommendedName>
</protein>
<dbReference type="Gene3D" id="3.30.450.40">
    <property type="match status" value="1"/>
</dbReference>
<dbReference type="RefSeq" id="WP_127609654.1">
    <property type="nucleotide sequence ID" value="NZ_JARTHJ010000088.1"/>
</dbReference>
<dbReference type="PROSITE" id="PS51077">
    <property type="entry name" value="HTH_ICLR"/>
    <property type="match status" value="1"/>
</dbReference>
<keyword evidence="9" id="KW-1185">Reference proteome</keyword>
<evidence type="ECO:0000256" key="1">
    <source>
        <dbReference type="ARBA" id="ARBA00023015"/>
    </source>
</evidence>
<accession>A0A7X3CUQ0</accession>
<keyword evidence="1" id="KW-0805">Transcription regulation</keyword>
<dbReference type="InterPro" id="IPR036388">
    <property type="entry name" value="WH-like_DNA-bd_sf"/>
</dbReference>
<dbReference type="PANTHER" id="PTHR30136:SF35">
    <property type="entry name" value="HTH-TYPE TRANSCRIPTIONAL REGULATOR RV1719"/>
    <property type="match status" value="1"/>
</dbReference>
<evidence type="ECO:0000313" key="9">
    <source>
        <dbReference type="Proteomes" id="UP000450917"/>
    </source>
</evidence>
<evidence type="ECO:0000259" key="6">
    <source>
        <dbReference type="PROSITE" id="PS51077"/>
    </source>
</evidence>
<comment type="function">
    <text evidence="4">May be an activator protein for the gylABX operon.</text>
</comment>
<dbReference type="Proteomes" id="UP000450917">
    <property type="component" value="Unassembled WGS sequence"/>
</dbReference>
<evidence type="ECO:0000256" key="4">
    <source>
        <dbReference type="ARBA" id="ARBA00058938"/>
    </source>
</evidence>
<keyword evidence="2" id="KW-0238">DNA-binding</keyword>
<reference evidence="8 9" key="1">
    <citation type="submission" date="2019-11" db="EMBL/GenBank/DDBJ databases">
        <title>Draft genome sequences of five Paenibacillus species of dairy origin.</title>
        <authorList>
            <person name="Olajide A.M."/>
            <person name="Chen S."/>
            <person name="Lapointe G."/>
        </authorList>
    </citation>
    <scope>NUCLEOTIDE SEQUENCE [LARGE SCALE GENOMIC DNA]</scope>
    <source>
        <strain evidence="8 9">2CS3</strain>
    </source>
</reference>
<dbReference type="Pfam" id="PF01614">
    <property type="entry name" value="IclR_C"/>
    <property type="match status" value="1"/>
</dbReference>
<evidence type="ECO:0000313" key="8">
    <source>
        <dbReference type="EMBL" id="MUG72372.1"/>
    </source>
</evidence>
<dbReference type="InterPro" id="IPR036390">
    <property type="entry name" value="WH_DNA-bd_sf"/>
</dbReference>
<evidence type="ECO:0000259" key="7">
    <source>
        <dbReference type="PROSITE" id="PS51078"/>
    </source>
</evidence>
<dbReference type="AlphaFoldDB" id="A0A7X3CUQ0"/>